<comment type="caution">
    <text evidence="5">The sequence shown here is derived from an EMBL/GenBank/DDBJ whole genome shotgun (WGS) entry which is preliminary data.</text>
</comment>
<dbReference type="InterPro" id="IPR008176">
    <property type="entry name" value="Defensin_plant"/>
</dbReference>
<dbReference type="Pfam" id="PF00304">
    <property type="entry name" value="Gamma-thionin"/>
    <property type="match status" value="1"/>
</dbReference>
<feature type="domain" description="Knottins-like" evidence="4">
    <location>
        <begin position="27"/>
        <end position="72"/>
    </location>
</feature>
<dbReference type="GO" id="GO:0006952">
    <property type="term" value="P:defense response"/>
    <property type="evidence" value="ECO:0007669"/>
    <property type="project" value="InterPro"/>
</dbReference>
<dbReference type="PANTHER" id="PTHR33147:SF39">
    <property type="entry name" value="DRO1 PROTEIN-RELATED"/>
    <property type="match status" value="1"/>
</dbReference>
<dbReference type="InterPro" id="IPR036574">
    <property type="entry name" value="Scorpion_toxin-like_sf"/>
</dbReference>
<name>A0A822ZQ47_NELNU</name>
<dbReference type="Proteomes" id="UP000607653">
    <property type="component" value="Unassembled WGS sequence"/>
</dbReference>
<feature type="signal peptide" evidence="3">
    <location>
        <begin position="1"/>
        <end position="25"/>
    </location>
</feature>
<organism evidence="5 6">
    <name type="scientific">Nelumbo nucifera</name>
    <name type="common">Sacred lotus</name>
    <dbReference type="NCBI Taxonomy" id="4432"/>
    <lineage>
        <taxon>Eukaryota</taxon>
        <taxon>Viridiplantae</taxon>
        <taxon>Streptophyta</taxon>
        <taxon>Embryophyta</taxon>
        <taxon>Tracheophyta</taxon>
        <taxon>Spermatophyta</taxon>
        <taxon>Magnoliopsida</taxon>
        <taxon>Proteales</taxon>
        <taxon>Nelumbonaceae</taxon>
        <taxon>Nelumbo</taxon>
    </lineage>
</organism>
<accession>A0A822ZQ47</accession>
<gene>
    <name evidence="5" type="ORF">HUJ06_002158</name>
</gene>
<dbReference type="SUPFAM" id="SSF57095">
    <property type="entry name" value="Scorpion toxin-like"/>
    <property type="match status" value="1"/>
</dbReference>
<dbReference type="PROSITE" id="PS00940">
    <property type="entry name" value="GAMMA_THIONIN"/>
    <property type="match status" value="1"/>
</dbReference>
<protein>
    <recommendedName>
        <fullName evidence="4">Knottins-like domain-containing protein</fullName>
    </recommendedName>
</protein>
<dbReference type="Gene3D" id="3.30.30.10">
    <property type="entry name" value="Knottin, scorpion toxin-like"/>
    <property type="match status" value="1"/>
</dbReference>
<evidence type="ECO:0000259" key="4">
    <source>
        <dbReference type="SMART" id="SM00505"/>
    </source>
</evidence>
<dbReference type="PRINTS" id="PR00288">
    <property type="entry name" value="PUROTHIONIN"/>
</dbReference>
<dbReference type="InterPro" id="IPR003614">
    <property type="entry name" value="Knottins"/>
</dbReference>
<keyword evidence="1 3" id="KW-0732">Signal</keyword>
<evidence type="ECO:0000256" key="2">
    <source>
        <dbReference type="ARBA" id="ARBA00023157"/>
    </source>
</evidence>
<evidence type="ECO:0000313" key="5">
    <source>
        <dbReference type="EMBL" id="DAD43928.1"/>
    </source>
</evidence>
<evidence type="ECO:0000256" key="3">
    <source>
        <dbReference type="SAM" id="SignalP"/>
    </source>
</evidence>
<keyword evidence="2" id="KW-1015">Disulfide bond</keyword>
<reference evidence="5 6" key="1">
    <citation type="journal article" date="2020" name="Mol. Biol. Evol.">
        <title>Distinct Expression and Methylation Patterns for Genes with Different Fates following a Single Whole-Genome Duplication in Flowering Plants.</title>
        <authorList>
            <person name="Shi T."/>
            <person name="Rahmani R.S."/>
            <person name="Gugger P.F."/>
            <person name="Wang M."/>
            <person name="Li H."/>
            <person name="Zhang Y."/>
            <person name="Li Z."/>
            <person name="Wang Q."/>
            <person name="Van de Peer Y."/>
            <person name="Marchal K."/>
            <person name="Chen J."/>
        </authorList>
    </citation>
    <scope>NUCLEOTIDE SEQUENCE [LARGE SCALE GENOMIC DNA]</scope>
    <source>
        <tissue evidence="5">Leaf</tissue>
    </source>
</reference>
<keyword evidence="6" id="KW-1185">Reference proteome</keyword>
<dbReference type="CDD" id="cd00107">
    <property type="entry name" value="Knot1"/>
    <property type="match status" value="1"/>
</dbReference>
<feature type="chain" id="PRO_5032556511" description="Knottins-like domain-containing protein" evidence="3">
    <location>
        <begin position="26"/>
        <end position="74"/>
    </location>
</feature>
<sequence length="74" mass="8424">MERKFLRGVLLLLTLLLASQEMVDAKMCKTPSRQFRGLCLIGRNCDNVCRGEGFPDGDCDGFRRRCICSRPCRP</sequence>
<dbReference type="EMBL" id="DUZY01000006">
    <property type="protein sequence ID" value="DAD43928.1"/>
    <property type="molecule type" value="Genomic_DNA"/>
</dbReference>
<dbReference type="AlphaFoldDB" id="A0A822ZQ47"/>
<dbReference type="SMART" id="SM00505">
    <property type="entry name" value="Knot1"/>
    <property type="match status" value="1"/>
</dbReference>
<evidence type="ECO:0000256" key="1">
    <source>
        <dbReference type="ARBA" id="ARBA00022729"/>
    </source>
</evidence>
<evidence type="ECO:0000313" key="6">
    <source>
        <dbReference type="Proteomes" id="UP000607653"/>
    </source>
</evidence>
<dbReference type="PANTHER" id="PTHR33147">
    <property type="entry name" value="DEFENSIN-LIKE PROTEIN 1"/>
    <property type="match status" value="1"/>
</dbReference>
<proteinExistence type="predicted"/>